<dbReference type="InterPro" id="IPR053140">
    <property type="entry name" value="GDSL_Rv0518-like"/>
</dbReference>
<name>A0A066XHR9_COLSU</name>
<dbReference type="eggNOG" id="ENOG502QVFK">
    <property type="taxonomic scope" value="Eukaryota"/>
</dbReference>
<feature type="domain" description="SGNH hydrolase-type esterase" evidence="2">
    <location>
        <begin position="245"/>
        <end position="437"/>
    </location>
</feature>
<accession>A0A066XHR9</accession>
<dbReference type="CDD" id="cd01830">
    <property type="entry name" value="XynE_like"/>
    <property type="match status" value="1"/>
</dbReference>
<sequence>MIISFKTALTALLLSPLAAQARPRCPTRDEREWVTIWGTMPQLCEPANLPPAPFVSLPVWCTSKSLCSLLFFCTAADLAQNETGRVFRDATLRQTIKVSLAASTLRLQISNAFGGSDLPVTAVTIARAANNTAATSGVDADSLQVVTFSGSGGFIVPNGAIVFSDPIELSVAAQSIVSVTIYLADGQATNSVTAHPGSRTTSFLVNGDHVADQDLGANATRTDHWYLIGSIEAWVPKGASAVAIVGDSISDGRGSTTNANNRWPDRLLARLQAEPSTQAIAIVNEAAGGNRVLADGLGPNGLGRVDRDVIAQSGVRYAIVFIGVNDIGTTATTAAAQEAVGDRLVAAYDQIITRLHRFGIAVFGATITPMTGEGQTYGDPEREKTRQRVNEWIRTSGRFDGLIDFDEVVRDPAAPEKLRVEYDTGDHLHLNPAGYEAMAAGVDLALFEKFKDGVWGMT</sequence>
<evidence type="ECO:0000313" key="3">
    <source>
        <dbReference type="EMBL" id="KDN65580.1"/>
    </source>
</evidence>
<keyword evidence="4" id="KW-1185">Reference proteome</keyword>
<gene>
    <name evidence="3" type="ORF">CSUB01_03602</name>
</gene>
<dbReference type="PANTHER" id="PTHR43784">
    <property type="entry name" value="GDSL-LIKE LIPASE/ACYLHYDROLASE, PUTATIVE (AFU_ORTHOLOGUE AFUA_2G00820)-RELATED"/>
    <property type="match status" value="1"/>
</dbReference>
<dbReference type="AlphaFoldDB" id="A0A066XHR9"/>
<dbReference type="OrthoDB" id="10071171at2759"/>
<evidence type="ECO:0000313" key="4">
    <source>
        <dbReference type="Proteomes" id="UP000027238"/>
    </source>
</evidence>
<reference evidence="4" key="1">
    <citation type="journal article" date="2014" name="Genome Announc.">
        <title>Draft genome sequence of Colletotrichum sublineola, a destructive pathogen of cultivated sorghum.</title>
        <authorList>
            <person name="Baroncelli R."/>
            <person name="Sanz-Martin J.M."/>
            <person name="Rech G.E."/>
            <person name="Sukno S.A."/>
            <person name="Thon M.R."/>
        </authorList>
    </citation>
    <scope>NUCLEOTIDE SEQUENCE [LARGE SCALE GENOMIC DNA]</scope>
    <source>
        <strain evidence="4">TX430BB</strain>
    </source>
</reference>
<evidence type="ECO:0000259" key="2">
    <source>
        <dbReference type="Pfam" id="PF13472"/>
    </source>
</evidence>
<dbReference type="HOGENOM" id="CLU_029872_0_1_1"/>
<organism evidence="3 4">
    <name type="scientific">Colletotrichum sublineola</name>
    <name type="common">Sorghum anthracnose fungus</name>
    <dbReference type="NCBI Taxonomy" id="1173701"/>
    <lineage>
        <taxon>Eukaryota</taxon>
        <taxon>Fungi</taxon>
        <taxon>Dikarya</taxon>
        <taxon>Ascomycota</taxon>
        <taxon>Pezizomycotina</taxon>
        <taxon>Sordariomycetes</taxon>
        <taxon>Hypocreomycetidae</taxon>
        <taxon>Glomerellales</taxon>
        <taxon>Glomerellaceae</taxon>
        <taxon>Colletotrichum</taxon>
        <taxon>Colletotrichum graminicola species complex</taxon>
    </lineage>
</organism>
<evidence type="ECO:0000256" key="1">
    <source>
        <dbReference type="SAM" id="SignalP"/>
    </source>
</evidence>
<dbReference type="Pfam" id="PF13472">
    <property type="entry name" value="Lipase_GDSL_2"/>
    <property type="match status" value="1"/>
</dbReference>
<proteinExistence type="predicted"/>
<dbReference type="Proteomes" id="UP000027238">
    <property type="component" value="Unassembled WGS sequence"/>
</dbReference>
<dbReference type="OMA" id="RYAMIFE"/>
<dbReference type="STRING" id="1173701.A0A066XHR9"/>
<keyword evidence="3" id="KW-0378">Hydrolase</keyword>
<protein>
    <submittedName>
        <fullName evidence="3">Putative GDSL-like Lipase/Acylhydrolase</fullName>
    </submittedName>
</protein>
<dbReference type="InterPro" id="IPR036514">
    <property type="entry name" value="SGNH_hydro_sf"/>
</dbReference>
<keyword evidence="1" id="KW-0732">Signal</keyword>
<dbReference type="Gene3D" id="3.40.50.1110">
    <property type="entry name" value="SGNH hydrolase"/>
    <property type="match status" value="1"/>
</dbReference>
<dbReference type="PANTHER" id="PTHR43784:SF3">
    <property type="entry name" value="GDSL FAMILY LIPASE"/>
    <property type="match status" value="1"/>
</dbReference>
<comment type="caution">
    <text evidence="3">The sequence shown here is derived from an EMBL/GenBank/DDBJ whole genome shotgun (WGS) entry which is preliminary data.</text>
</comment>
<dbReference type="InterPro" id="IPR013830">
    <property type="entry name" value="SGNH_hydro"/>
</dbReference>
<feature type="signal peptide" evidence="1">
    <location>
        <begin position="1"/>
        <end position="21"/>
    </location>
</feature>
<dbReference type="EMBL" id="JMSE01001024">
    <property type="protein sequence ID" value="KDN65580.1"/>
    <property type="molecule type" value="Genomic_DNA"/>
</dbReference>
<dbReference type="SUPFAM" id="SSF52266">
    <property type="entry name" value="SGNH hydrolase"/>
    <property type="match status" value="1"/>
</dbReference>
<dbReference type="GO" id="GO:0016787">
    <property type="term" value="F:hydrolase activity"/>
    <property type="evidence" value="ECO:0007669"/>
    <property type="project" value="UniProtKB-KW"/>
</dbReference>
<feature type="chain" id="PRO_5001630251" evidence="1">
    <location>
        <begin position="22"/>
        <end position="458"/>
    </location>
</feature>